<dbReference type="SUPFAM" id="SSF54928">
    <property type="entry name" value="RNA-binding domain, RBD"/>
    <property type="match status" value="1"/>
</dbReference>
<sequence>MRGRGRGVRRVVWQERGIHGEWRTHFRGIGADRVSKFSDGKLVTTFVDHLPSTVIKRDLFKKFGKDDFIRDIYISRRKRQHTEDAFAFVRFREYKDAMRAIRRLNGTTWQEHKLSVSMSRYRKDWSEHQDGGKRFEVNKSMTRKWVPVKKSNGEGTVKHKNVENEYDKNSNNRKEIQGVWSEEQKERLNRSLLGVCVKPIDFRKVMNKLLDEWSGPEEIESRDVGPYRCLITFSSPEIRDNALNNELLYSMR</sequence>
<keyword evidence="1" id="KW-0507">mRNA processing</keyword>
<dbReference type="InterPro" id="IPR000504">
    <property type="entry name" value="RRM_dom"/>
</dbReference>
<dbReference type="CDD" id="cd00590">
    <property type="entry name" value="RRM_SF"/>
    <property type="match status" value="1"/>
</dbReference>
<proteinExistence type="predicted"/>
<evidence type="ECO:0000256" key="3">
    <source>
        <dbReference type="ARBA" id="ARBA00023187"/>
    </source>
</evidence>
<protein>
    <recommendedName>
        <fullName evidence="5">RRM domain-containing protein</fullName>
    </recommendedName>
</protein>
<dbReference type="EMBL" id="JASCZI010151122">
    <property type="protein sequence ID" value="MED6169776.1"/>
    <property type="molecule type" value="Genomic_DNA"/>
</dbReference>
<name>A0ABU6V8W4_9FABA</name>
<gene>
    <name evidence="6" type="ORF">PIB30_024433</name>
</gene>
<reference evidence="6 7" key="1">
    <citation type="journal article" date="2023" name="Plants (Basel)">
        <title>Bridging the Gap: Combining Genomics and Transcriptomics Approaches to Understand Stylosanthes scabra, an Orphan Legume from the Brazilian Caatinga.</title>
        <authorList>
            <person name="Ferreira-Neto J.R.C."/>
            <person name="da Silva M.D."/>
            <person name="Binneck E."/>
            <person name="de Melo N.F."/>
            <person name="da Silva R.H."/>
            <person name="de Melo A.L.T.M."/>
            <person name="Pandolfi V."/>
            <person name="Bustamante F.O."/>
            <person name="Brasileiro-Vidal A.C."/>
            <person name="Benko-Iseppon A.M."/>
        </authorList>
    </citation>
    <scope>NUCLEOTIDE SEQUENCE [LARGE SCALE GENOMIC DNA]</scope>
    <source>
        <tissue evidence="6">Leaves</tissue>
    </source>
</reference>
<evidence type="ECO:0000313" key="6">
    <source>
        <dbReference type="EMBL" id="MED6169776.1"/>
    </source>
</evidence>
<dbReference type="InterPro" id="IPR050907">
    <property type="entry name" value="SRSF"/>
</dbReference>
<keyword evidence="4" id="KW-0694">RNA-binding</keyword>
<dbReference type="Pfam" id="PF00076">
    <property type="entry name" value="RRM_1"/>
    <property type="match status" value="1"/>
</dbReference>
<organism evidence="6 7">
    <name type="scientific">Stylosanthes scabra</name>
    <dbReference type="NCBI Taxonomy" id="79078"/>
    <lineage>
        <taxon>Eukaryota</taxon>
        <taxon>Viridiplantae</taxon>
        <taxon>Streptophyta</taxon>
        <taxon>Embryophyta</taxon>
        <taxon>Tracheophyta</taxon>
        <taxon>Spermatophyta</taxon>
        <taxon>Magnoliopsida</taxon>
        <taxon>eudicotyledons</taxon>
        <taxon>Gunneridae</taxon>
        <taxon>Pentapetalae</taxon>
        <taxon>rosids</taxon>
        <taxon>fabids</taxon>
        <taxon>Fabales</taxon>
        <taxon>Fabaceae</taxon>
        <taxon>Papilionoideae</taxon>
        <taxon>50 kb inversion clade</taxon>
        <taxon>dalbergioids sensu lato</taxon>
        <taxon>Dalbergieae</taxon>
        <taxon>Pterocarpus clade</taxon>
        <taxon>Stylosanthes</taxon>
    </lineage>
</organism>
<evidence type="ECO:0000259" key="5">
    <source>
        <dbReference type="PROSITE" id="PS50102"/>
    </source>
</evidence>
<evidence type="ECO:0000256" key="1">
    <source>
        <dbReference type="ARBA" id="ARBA00022664"/>
    </source>
</evidence>
<accession>A0ABU6V8W4</accession>
<dbReference type="PROSITE" id="PS50102">
    <property type="entry name" value="RRM"/>
    <property type="match status" value="1"/>
</dbReference>
<dbReference type="PANTHER" id="PTHR23147">
    <property type="entry name" value="SERINE/ARGININE RICH SPLICING FACTOR"/>
    <property type="match status" value="1"/>
</dbReference>
<comment type="caution">
    <text evidence="6">The sequence shown here is derived from an EMBL/GenBank/DDBJ whole genome shotgun (WGS) entry which is preliminary data.</text>
</comment>
<keyword evidence="7" id="KW-1185">Reference proteome</keyword>
<feature type="domain" description="RRM" evidence="5">
    <location>
        <begin position="43"/>
        <end position="121"/>
    </location>
</feature>
<evidence type="ECO:0000313" key="7">
    <source>
        <dbReference type="Proteomes" id="UP001341840"/>
    </source>
</evidence>
<dbReference type="Proteomes" id="UP001341840">
    <property type="component" value="Unassembled WGS sequence"/>
</dbReference>
<evidence type="ECO:0000256" key="2">
    <source>
        <dbReference type="ARBA" id="ARBA00022728"/>
    </source>
</evidence>
<dbReference type="SMART" id="SM00360">
    <property type="entry name" value="RRM"/>
    <property type="match status" value="1"/>
</dbReference>
<keyword evidence="2" id="KW-0747">Spliceosome</keyword>
<dbReference type="Gene3D" id="3.30.70.330">
    <property type="match status" value="1"/>
</dbReference>
<dbReference type="InterPro" id="IPR035979">
    <property type="entry name" value="RBD_domain_sf"/>
</dbReference>
<dbReference type="InterPro" id="IPR012677">
    <property type="entry name" value="Nucleotide-bd_a/b_plait_sf"/>
</dbReference>
<evidence type="ECO:0000256" key="4">
    <source>
        <dbReference type="PROSITE-ProRule" id="PRU00176"/>
    </source>
</evidence>
<keyword evidence="3" id="KW-0508">mRNA splicing</keyword>